<dbReference type="InterPro" id="IPR029069">
    <property type="entry name" value="HotDog_dom_sf"/>
</dbReference>
<evidence type="ECO:0000313" key="3">
    <source>
        <dbReference type="EMBL" id="RQG95430.1"/>
    </source>
</evidence>
<name>A0A3N6MFD4_NATCH</name>
<protein>
    <submittedName>
        <fullName evidence="3">Acyl-CoA thioesterase</fullName>
    </submittedName>
</protein>
<dbReference type="AlphaFoldDB" id="A0A3N6MFD4"/>
<reference evidence="3 4" key="1">
    <citation type="submission" date="2018-10" db="EMBL/GenBank/DDBJ databases">
        <title>Natrarchaeobius chitinivorans gen. nov., sp. nov., and Natrarchaeobius haloalkaliphilus sp. nov., alkaliphilic, chitin-utilizing haloarchaea from hypersaline alkaline lakes.</title>
        <authorList>
            <person name="Sorokin D.Y."/>
            <person name="Elcheninov A.G."/>
            <person name="Kostrikina N.A."/>
            <person name="Bale N.J."/>
            <person name="Sinninghe Damste J.S."/>
            <person name="Khijniak T.V."/>
            <person name="Kublanov I.V."/>
            <person name="Toshchakov S.V."/>
        </authorList>
    </citation>
    <scope>NUCLEOTIDE SEQUENCE [LARGE SCALE GENOMIC DNA]</scope>
    <source>
        <strain evidence="3 4">AArcht4T</strain>
    </source>
</reference>
<dbReference type="OrthoDB" id="56956at2157"/>
<dbReference type="InterPro" id="IPR050563">
    <property type="entry name" value="4-hydroxybenzoyl-CoA_TE"/>
</dbReference>
<accession>A0A3N6MFD4</accession>
<dbReference type="PANTHER" id="PTHR31793:SF27">
    <property type="entry name" value="NOVEL THIOESTERASE SUPERFAMILY DOMAIN AND SAPOSIN A-TYPE DOMAIN CONTAINING PROTEIN (0610012H03RIK)"/>
    <property type="match status" value="1"/>
</dbReference>
<keyword evidence="4" id="KW-1185">Reference proteome</keyword>
<dbReference type="Proteomes" id="UP000282323">
    <property type="component" value="Unassembled WGS sequence"/>
</dbReference>
<dbReference type="PANTHER" id="PTHR31793">
    <property type="entry name" value="4-HYDROXYBENZOYL-COA THIOESTERASE FAMILY MEMBER"/>
    <property type="match status" value="1"/>
</dbReference>
<sequence length="139" mass="15815">MTSYNYETEIQTRYRDIDAMNHVNNAVYASYLEAARLEYFRDVVGERLERTDTVIVRLAIDYTAPIELDQDVLVALGVDNIGESSITMEYEIRADGDVAATARTVQAIRDDDDGTSTSVPEHWQEQIACHEIDYDSELE</sequence>
<dbReference type="Gene3D" id="3.10.129.10">
    <property type="entry name" value="Hotdog Thioesterase"/>
    <property type="match status" value="1"/>
</dbReference>
<dbReference type="GO" id="GO:0047617">
    <property type="term" value="F:fatty acyl-CoA hydrolase activity"/>
    <property type="evidence" value="ECO:0007669"/>
    <property type="project" value="TreeGrafter"/>
</dbReference>
<dbReference type="EMBL" id="REGA01000005">
    <property type="protein sequence ID" value="RQG95430.1"/>
    <property type="molecule type" value="Genomic_DNA"/>
</dbReference>
<comment type="similarity">
    <text evidence="1">Belongs to the 4-hydroxybenzoyl-CoA thioesterase family.</text>
</comment>
<dbReference type="Pfam" id="PF13279">
    <property type="entry name" value="4HBT_2"/>
    <property type="match status" value="1"/>
</dbReference>
<dbReference type="CDD" id="cd00586">
    <property type="entry name" value="4HBT"/>
    <property type="match status" value="1"/>
</dbReference>
<evidence type="ECO:0000256" key="2">
    <source>
        <dbReference type="ARBA" id="ARBA00022801"/>
    </source>
</evidence>
<evidence type="ECO:0000313" key="4">
    <source>
        <dbReference type="Proteomes" id="UP000282323"/>
    </source>
</evidence>
<dbReference type="SUPFAM" id="SSF54637">
    <property type="entry name" value="Thioesterase/thiol ester dehydrase-isomerase"/>
    <property type="match status" value="1"/>
</dbReference>
<keyword evidence="2" id="KW-0378">Hydrolase</keyword>
<proteinExistence type="inferred from homology"/>
<gene>
    <name evidence="3" type="ORF">EA473_08170</name>
</gene>
<evidence type="ECO:0000256" key="1">
    <source>
        <dbReference type="ARBA" id="ARBA00005953"/>
    </source>
</evidence>
<organism evidence="3 4">
    <name type="scientific">Natrarchaeobius chitinivorans</name>
    <dbReference type="NCBI Taxonomy" id="1679083"/>
    <lineage>
        <taxon>Archaea</taxon>
        <taxon>Methanobacteriati</taxon>
        <taxon>Methanobacteriota</taxon>
        <taxon>Stenosarchaea group</taxon>
        <taxon>Halobacteria</taxon>
        <taxon>Halobacteriales</taxon>
        <taxon>Natrialbaceae</taxon>
        <taxon>Natrarchaeobius</taxon>
    </lineage>
</organism>
<comment type="caution">
    <text evidence="3">The sequence shown here is derived from an EMBL/GenBank/DDBJ whole genome shotgun (WGS) entry which is preliminary data.</text>
</comment>